<dbReference type="EMBL" id="KF652072">
    <property type="protein sequence ID" value="AHC28151.1"/>
    <property type="molecule type" value="Genomic_DNA"/>
</dbReference>
<feature type="region of interest" description="Disordered" evidence="2">
    <location>
        <begin position="1"/>
        <end position="78"/>
    </location>
</feature>
<keyword evidence="1" id="KW-0175">Coiled coil</keyword>
<protein>
    <submittedName>
        <fullName evidence="4">Putative integral membrane protein</fullName>
    </submittedName>
</protein>
<sequence length="548" mass="58305">MLEAASTTPVTASGTRPRSSDGESMTTTIEPPVKVPAPVDPAPPSGTRVAASGTQPPASATPADASTTPLEPSGDTQPEVSRKVKIWLGIASIVGACVIGAIGFYLSFGNLSDAGSTRFGFSVEDAPYFAIGVDAAIVTCLALDLFMATIRTSWPLLRLIAHGMTLASVYFNAAANGAITEHLDKALSHGLMPVLFVIGVEAGRRILVHQAALPADHDVIPGHRWVLAFRPTWRIFKTMKIWDIAYSEAMARQRERAIFNAWNEYKAELKKANLTEGSEEALARLPKKLEPFGLTVDEALALPDRMAREELRRTQLAEQRARELELEKERAAHAAEKERLAHRKEMAALTADLTATEGVAGAQARGAVAEAEARADAQARAATSLGDAIESREAAEAKQRAAEANARAVEAEKRAAEADAAKMAALATTETEKAKALEAVHRAAEAQAGAAAAEKRAAEAREATAQIIRRAVEAEDFANFTPRQRRVRIVARMILAARPEDVDLAAIEQAIGVSMSTASTTKAEAVALIQAGYDPTTGFDPEAPSRTA</sequence>
<feature type="transmembrane region" description="Helical" evidence="3">
    <location>
        <begin position="128"/>
        <end position="147"/>
    </location>
</feature>
<evidence type="ECO:0000256" key="3">
    <source>
        <dbReference type="SAM" id="Phobius"/>
    </source>
</evidence>
<keyword evidence="3" id="KW-0472">Membrane</keyword>
<feature type="transmembrane region" description="Helical" evidence="3">
    <location>
        <begin position="86"/>
        <end position="108"/>
    </location>
</feature>
<evidence type="ECO:0000256" key="1">
    <source>
        <dbReference type="SAM" id="Coils"/>
    </source>
</evidence>
<dbReference type="AlphaFoldDB" id="V9QFN6"/>
<feature type="coiled-coil region" evidence="1">
    <location>
        <begin position="392"/>
        <end position="463"/>
    </location>
</feature>
<feature type="compositionally biased region" description="Low complexity" evidence="2">
    <location>
        <begin position="54"/>
        <end position="69"/>
    </location>
</feature>
<reference evidence="4" key="1">
    <citation type="submission" date="2013-09" db="EMBL/GenBank/DDBJ databases">
        <title>Complete nucleotide sequence of Streptomyces linear plasmid pFP12.</title>
        <authorList>
            <person name="Chen Z."/>
            <person name="Fang P."/>
            <person name="Qin Z."/>
        </authorList>
    </citation>
    <scope>NUCLEOTIDE SEQUENCE</scope>
    <source>
        <strain evidence="4">F11</strain>
        <plasmid evidence="4">pFP12</plasmid>
    </source>
</reference>
<proteinExistence type="predicted"/>
<evidence type="ECO:0000313" key="4">
    <source>
        <dbReference type="EMBL" id="AHC28151.1"/>
    </source>
</evidence>
<keyword evidence="3" id="KW-1133">Transmembrane helix</keyword>
<gene>
    <name evidence="4" type="ORF">pFP12.8</name>
</gene>
<keyword evidence="3" id="KW-0812">Transmembrane</keyword>
<feature type="coiled-coil region" evidence="1">
    <location>
        <begin position="307"/>
        <end position="352"/>
    </location>
</feature>
<geneLocation type="plasmid" evidence="4">
    <name>pFP12</name>
</geneLocation>
<organism evidence="4">
    <name type="scientific">Streptomyces sp. F11</name>
    <dbReference type="NCBI Taxonomy" id="319318"/>
    <lineage>
        <taxon>Bacteria</taxon>
        <taxon>Bacillati</taxon>
        <taxon>Actinomycetota</taxon>
        <taxon>Actinomycetes</taxon>
        <taxon>Kitasatosporales</taxon>
        <taxon>Streptomycetaceae</taxon>
        <taxon>Streptomyces</taxon>
    </lineage>
</organism>
<dbReference type="InterPro" id="IPR021235">
    <property type="entry name" value="DUF2637"/>
</dbReference>
<accession>V9QFN6</accession>
<keyword evidence="4" id="KW-0614">Plasmid</keyword>
<feature type="compositionally biased region" description="Pro residues" evidence="2">
    <location>
        <begin position="33"/>
        <end position="44"/>
    </location>
</feature>
<dbReference type="Pfam" id="PF10935">
    <property type="entry name" value="DUF2637"/>
    <property type="match status" value="1"/>
</dbReference>
<feature type="transmembrane region" description="Helical" evidence="3">
    <location>
        <begin position="159"/>
        <end position="179"/>
    </location>
</feature>
<feature type="compositionally biased region" description="Polar residues" evidence="2">
    <location>
        <begin position="1"/>
        <end position="29"/>
    </location>
</feature>
<name>V9QFN6_9ACTN</name>
<evidence type="ECO:0000256" key="2">
    <source>
        <dbReference type="SAM" id="MobiDB-lite"/>
    </source>
</evidence>